<dbReference type="eggNOG" id="arCOG05390">
    <property type="taxonomic scope" value="Archaea"/>
</dbReference>
<evidence type="ECO:0000313" key="1">
    <source>
        <dbReference type="EMBL" id="ADB57629.1"/>
    </source>
</evidence>
<gene>
    <name evidence="1" type="ordered locus">Arcpr_0564</name>
</gene>
<dbReference type="Proteomes" id="UP000001901">
    <property type="component" value="Chromosome"/>
</dbReference>
<dbReference type="AlphaFoldDB" id="D2RH54"/>
<reference evidence="1 2" key="1">
    <citation type="journal article" date="2010" name="Stand. Genomic Sci.">
        <title>Complete genome sequence of Archaeoglobus profundus type strain (AV18).</title>
        <authorList>
            <person name="von Jan M."/>
            <person name="Lapidus A."/>
            <person name="Del Rio T.G."/>
            <person name="Copeland A."/>
            <person name="Tice H."/>
            <person name="Cheng J.F."/>
            <person name="Lucas S."/>
            <person name="Chen F."/>
            <person name="Nolan M."/>
            <person name="Goodwin L."/>
            <person name="Han C."/>
            <person name="Pitluck S."/>
            <person name="Liolios K."/>
            <person name="Ivanova N."/>
            <person name="Mavromatis K."/>
            <person name="Ovchinnikova G."/>
            <person name="Chertkov O."/>
            <person name="Pati A."/>
            <person name="Chen A."/>
            <person name="Palaniappan K."/>
            <person name="Land M."/>
            <person name="Hauser L."/>
            <person name="Chang Y.J."/>
            <person name="Jeffries C.D."/>
            <person name="Saunders E."/>
            <person name="Brettin T."/>
            <person name="Detter J.C."/>
            <person name="Chain P."/>
            <person name="Eichinger K."/>
            <person name="Huber H."/>
            <person name="Spring S."/>
            <person name="Rohde M."/>
            <person name="Goker M."/>
            <person name="Wirth R."/>
            <person name="Woyke T."/>
            <person name="Bristow J."/>
            <person name="Eisen J.A."/>
            <person name="Markowitz V."/>
            <person name="Hugenholtz P."/>
            <person name="Kyrpides N.C."/>
            <person name="Klenk H.P."/>
        </authorList>
    </citation>
    <scope>NUCLEOTIDE SEQUENCE [LARGE SCALE GENOMIC DNA]</scope>
    <source>
        <strain evidence="2">DSM 5631 / JCM 9629 / NBRC 100127 / Av18</strain>
    </source>
</reference>
<name>D2RH54_ARCPA</name>
<protein>
    <submittedName>
        <fullName evidence="1">Uncharacterized protein</fullName>
    </submittedName>
</protein>
<keyword evidence="2" id="KW-1185">Reference proteome</keyword>
<accession>D2RH54</accession>
<organism evidence="1 2">
    <name type="scientific">Archaeoglobus profundus (strain DSM 5631 / JCM 9629 / NBRC 100127 / Av18)</name>
    <dbReference type="NCBI Taxonomy" id="572546"/>
    <lineage>
        <taxon>Archaea</taxon>
        <taxon>Methanobacteriati</taxon>
        <taxon>Methanobacteriota</taxon>
        <taxon>Archaeoglobi</taxon>
        <taxon>Archaeoglobales</taxon>
        <taxon>Archaeoglobaceae</taxon>
        <taxon>Archaeoglobus</taxon>
    </lineage>
</organism>
<proteinExistence type="predicted"/>
<dbReference type="EMBL" id="CP001857">
    <property type="protein sequence ID" value="ADB57629.1"/>
    <property type="molecule type" value="Genomic_DNA"/>
</dbReference>
<dbReference type="KEGG" id="apo:Arcpr_0564"/>
<evidence type="ECO:0000313" key="2">
    <source>
        <dbReference type="Proteomes" id="UP000001901"/>
    </source>
</evidence>
<sequence length="245" mass="28435">MDEIKPLRELDFKTIREEWMNIQLEDGTVIRFKSVLVRVFETGRHDPITGEPIYHVEGQNIVVARAPDELKGAPSDFIPPIPELVKKKKPIEVKIKGITGDEWNEYELETGKRIKTKTVITKVLRIDGYYDRYGNPIYIVQSQMIATSSPTRHKVVPKQHESITYISPDKLIVCVFSRSEGITRVDSTNEYSFSGYGYNINDPISESNPHRGWKISPEKLDLLLLVQKTLEKDWYSKEDEFWDDY</sequence>
<dbReference type="HOGENOM" id="CLU_1131556_0_0_2"/>
<dbReference type="RefSeq" id="WP_012939965.1">
    <property type="nucleotide sequence ID" value="NC_013741.1"/>
</dbReference>
<dbReference type="PaxDb" id="572546-Arcpr_0564"/>
<dbReference type="GeneID" id="25394448"/>